<comment type="similarity">
    <text evidence="2">Belongs to the glycosyltransferase 28 family.</text>
</comment>
<evidence type="ECO:0000259" key="6">
    <source>
        <dbReference type="Pfam" id="PF06925"/>
    </source>
</evidence>
<comment type="subcellular location">
    <subcellularLocation>
        <location evidence="1">Membrane</location>
    </subcellularLocation>
</comment>
<dbReference type="GO" id="GO:0016020">
    <property type="term" value="C:membrane"/>
    <property type="evidence" value="ECO:0007669"/>
    <property type="project" value="UniProtKB-SubCell"/>
</dbReference>
<dbReference type="AlphaFoldDB" id="A0A926I2C2"/>
<feature type="domain" description="Diacylglycerol glucosyltransferase N-terminal" evidence="6">
    <location>
        <begin position="14"/>
        <end position="180"/>
    </location>
</feature>
<dbReference type="InterPro" id="IPR009695">
    <property type="entry name" value="Diacylglyc_glucosyltr_N"/>
</dbReference>
<evidence type="ECO:0000313" key="8">
    <source>
        <dbReference type="Proteomes" id="UP000610760"/>
    </source>
</evidence>
<evidence type="ECO:0000259" key="5">
    <source>
        <dbReference type="Pfam" id="PF04101"/>
    </source>
</evidence>
<keyword evidence="3" id="KW-0328">Glycosyltransferase</keyword>
<dbReference type="RefSeq" id="WP_249294302.1">
    <property type="nucleotide sequence ID" value="NZ_JACRSV010000001.1"/>
</dbReference>
<sequence>MKALILTAKFGMGHYSAAQSLKSDWERSFPGSQAVVRDILSCAMPNFSQKIYQSFELLVRRGSKLYSTFYKFSSHAEKQLNIARYPMGDFLVQCAKRLIRTEKPDIIISTIPVASDIITAYKEKTGDNITLVTCITDISVHPEWVSTGTDYYLVGAEKVKKGLVGRGVPAEQVFVYGIPVRQCFKGQKPAESSLKKHLLIMGGGLGMLPKEMDFYEELSSLPDVETVILAGSNREIYDKLHGRFPHVNVVGYTKKVDEYMGWADLILTKPGGITLFESIHSGLPMMVVHPTLPQELNNAKYIEQHHIGRVLWKRPKNLATAIYEFLMDEYSLMAMRRNMGRIRQALDSGALQKIIGQGTKREERTA</sequence>
<feature type="domain" description="Glycosyl transferase family 28 C-terminal" evidence="5">
    <location>
        <begin position="243"/>
        <end position="338"/>
    </location>
</feature>
<protein>
    <submittedName>
        <fullName evidence="7">UDP-diphospho-muramoylpentapeptide beta-N-acetylglucosaminyltransferase</fullName>
    </submittedName>
</protein>
<dbReference type="Proteomes" id="UP000610760">
    <property type="component" value="Unassembled WGS sequence"/>
</dbReference>
<evidence type="ECO:0000256" key="2">
    <source>
        <dbReference type="ARBA" id="ARBA00006962"/>
    </source>
</evidence>
<dbReference type="InterPro" id="IPR050519">
    <property type="entry name" value="Glycosyltransf_28_UgtP"/>
</dbReference>
<evidence type="ECO:0000256" key="3">
    <source>
        <dbReference type="ARBA" id="ARBA00022676"/>
    </source>
</evidence>
<name>A0A926I2C2_9FIRM</name>
<proteinExistence type="inferred from homology"/>
<dbReference type="EMBL" id="JACRSV010000001">
    <property type="protein sequence ID" value="MBC8559408.1"/>
    <property type="molecule type" value="Genomic_DNA"/>
</dbReference>
<dbReference type="Pfam" id="PF04101">
    <property type="entry name" value="Glyco_tran_28_C"/>
    <property type="match status" value="1"/>
</dbReference>
<dbReference type="PANTHER" id="PTHR43025">
    <property type="entry name" value="MONOGALACTOSYLDIACYLGLYCEROL SYNTHASE"/>
    <property type="match status" value="1"/>
</dbReference>
<accession>A0A926I2C2</accession>
<evidence type="ECO:0000313" key="7">
    <source>
        <dbReference type="EMBL" id="MBC8559408.1"/>
    </source>
</evidence>
<dbReference type="PANTHER" id="PTHR43025:SF3">
    <property type="entry name" value="MONOGALACTOSYLDIACYLGLYCEROL SYNTHASE 1, CHLOROPLASTIC"/>
    <property type="match status" value="1"/>
</dbReference>
<organism evidence="7 8">
    <name type="scientific">Fumia xinanensis</name>
    <dbReference type="NCBI Taxonomy" id="2763659"/>
    <lineage>
        <taxon>Bacteria</taxon>
        <taxon>Bacillati</taxon>
        <taxon>Bacillota</taxon>
        <taxon>Clostridia</taxon>
        <taxon>Eubacteriales</taxon>
        <taxon>Oscillospiraceae</taxon>
        <taxon>Fumia</taxon>
    </lineage>
</organism>
<evidence type="ECO:0000256" key="1">
    <source>
        <dbReference type="ARBA" id="ARBA00004370"/>
    </source>
</evidence>
<dbReference type="Gene3D" id="3.40.50.2000">
    <property type="entry name" value="Glycogen Phosphorylase B"/>
    <property type="match status" value="1"/>
</dbReference>
<dbReference type="SUPFAM" id="SSF53756">
    <property type="entry name" value="UDP-Glycosyltransferase/glycogen phosphorylase"/>
    <property type="match status" value="1"/>
</dbReference>
<dbReference type="GO" id="GO:0009247">
    <property type="term" value="P:glycolipid biosynthetic process"/>
    <property type="evidence" value="ECO:0007669"/>
    <property type="project" value="InterPro"/>
</dbReference>
<keyword evidence="4" id="KW-0808">Transferase</keyword>
<dbReference type="GO" id="GO:0016758">
    <property type="term" value="F:hexosyltransferase activity"/>
    <property type="evidence" value="ECO:0007669"/>
    <property type="project" value="InterPro"/>
</dbReference>
<gene>
    <name evidence="7" type="ORF">H8710_04910</name>
</gene>
<dbReference type="Pfam" id="PF06925">
    <property type="entry name" value="MGDG_synth"/>
    <property type="match status" value="1"/>
</dbReference>
<dbReference type="InterPro" id="IPR007235">
    <property type="entry name" value="Glyco_trans_28_C"/>
</dbReference>
<evidence type="ECO:0000256" key="4">
    <source>
        <dbReference type="ARBA" id="ARBA00022679"/>
    </source>
</evidence>
<comment type="caution">
    <text evidence="7">The sequence shown here is derived from an EMBL/GenBank/DDBJ whole genome shotgun (WGS) entry which is preliminary data.</text>
</comment>
<reference evidence="7" key="1">
    <citation type="submission" date="2020-08" db="EMBL/GenBank/DDBJ databases">
        <title>Genome public.</title>
        <authorList>
            <person name="Liu C."/>
            <person name="Sun Q."/>
        </authorList>
    </citation>
    <scope>NUCLEOTIDE SEQUENCE</scope>
    <source>
        <strain evidence="7">NSJ-33</strain>
    </source>
</reference>
<keyword evidence="8" id="KW-1185">Reference proteome</keyword>